<feature type="transmembrane region" description="Helical" evidence="1">
    <location>
        <begin position="64"/>
        <end position="84"/>
    </location>
</feature>
<dbReference type="Proteomes" id="UP000655225">
    <property type="component" value="Unassembled WGS sequence"/>
</dbReference>
<evidence type="ECO:0000313" key="3">
    <source>
        <dbReference type="Proteomes" id="UP000655225"/>
    </source>
</evidence>
<keyword evidence="1" id="KW-1133">Transmembrane helix</keyword>
<evidence type="ECO:0000256" key="1">
    <source>
        <dbReference type="SAM" id="Phobius"/>
    </source>
</evidence>
<comment type="caution">
    <text evidence="2">The sequence shown here is derived from an EMBL/GenBank/DDBJ whole genome shotgun (WGS) entry which is preliminary data.</text>
</comment>
<accession>A0A835DTV2</accession>
<gene>
    <name evidence="2" type="ORF">HHK36_000283</name>
</gene>
<sequence>MTNAFSSSFGRFSAATPSSLQLLAISYYFSMDEVFEDTKARSLMAPYTDDGFSLSFQNVPYLEGLSRFKLTVYCTYLFTLYVILQRMTRKSTNNQLAVTMKYEVYTRIQISPSVTKKPSIDFAVPQRLNIFLCCLSFSFVLQRLK</sequence>
<dbReference type="AlphaFoldDB" id="A0A835DTV2"/>
<dbReference type="EMBL" id="JABCRI010000001">
    <property type="protein sequence ID" value="KAF8412322.1"/>
    <property type="molecule type" value="Genomic_DNA"/>
</dbReference>
<evidence type="ECO:0000313" key="2">
    <source>
        <dbReference type="EMBL" id="KAF8412322.1"/>
    </source>
</evidence>
<proteinExistence type="predicted"/>
<organism evidence="2 3">
    <name type="scientific">Tetracentron sinense</name>
    <name type="common">Spur-leaf</name>
    <dbReference type="NCBI Taxonomy" id="13715"/>
    <lineage>
        <taxon>Eukaryota</taxon>
        <taxon>Viridiplantae</taxon>
        <taxon>Streptophyta</taxon>
        <taxon>Embryophyta</taxon>
        <taxon>Tracheophyta</taxon>
        <taxon>Spermatophyta</taxon>
        <taxon>Magnoliopsida</taxon>
        <taxon>Trochodendrales</taxon>
        <taxon>Trochodendraceae</taxon>
        <taxon>Tetracentron</taxon>
    </lineage>
</organism>
<protein>
    <submittedName>
        <fullName evidence="2">Uncharacterized protein</fullName>
    </submittedName>
</protein>
<name>A0A835DTV2_TETSI</name>
<keyword evidence="1" id="KW-0472">Membrane</keyword>
<reference evidence="2 3" key="1">
    <citation type="submission" date="2020-04" db="EMBL/GenBank/DDBJ databases">
        <title>Plant Genome Project.</title>
        <authorList>
            <person name="Zhang R.-G."/>
        </authorList>
    </citation>
    <scope>NUCLEOTIDE SEQUENCE [LARGE SCALE GENOMIC DNA]</scope>
    <source>
        <strain evidence="2">YNK0</strain>
        <tissue evidence="2">Leaf</tissue>
    </source>
</reference>
<keyword evidence="1" id="KW-0812">Transmembrane</keyword>
<feature type="transmembrane region" description="Helical" evidence="1">
    <location>
        <begin position="12"/>
        <end position="29"/>
    </location>
</feature>
<keyword evidence="3" id="KW-1185">Reference proteome</keyword>